<dbReference type="Proteomes" id="UP000821845">
    <property type="component" value="Chromosome 3"/>
</dbReference>
<evidence type="ECO:0000313" key="1">
    <source>
        <dbReference type="EMBL" id="KAH6936046.1"/>
    </source>
</evidence>
<gene>
    <name evidence="1" type="ORF">HPB50_012846</name>
</gene>
<organism evidence="1 2">
    <name type="scientific">Hyalomma asiaticum</name>
    <name type="common">Tick</name>
    <dbReference type="NCBI Taxonomy" id="266040"/>
    <lineage>
        <taxon>Eukaryota</taxon>
        <taxon>Metazoa</taxon>
        <taxon>Ecdysozoa</taxon>
        <taxon>Arthropoda</taxon>
        <taxon>Chelicerata</taxon>
        <taxon>Arachnida</taxon>
        <taxon>Acari</taxon>
        <taxon>Parasitiformes</taxon>
        <taxon>Ixodida</taxon>
        <taxon>Ixodoidea</taxon>
        <taxon>Ixodidae</taxon>
        <taxon>Hyalomminae</taxon>
        <taxon>Hyalomma</taxon>
    </lineage>
</organism>
<keyword evidence="2" id="KW-1185">Reference proteome</keyword>
<sequence length="128" mass="14147">MVRAPPPGVKQGLVGEAVWSPGRSGRRLGPCARADSGATVPLHRDDCDWLLLYAGEAVYRAGQKLVGRDITPHRLRSLISKKGNYHGYFFRRSCQKFGTDVVSEEISDDNKALPLWEGKILAMVEPID</sequence>
<protein>
    <submittedName>
        <fullName evidence="1">Uncharacterized protein</fullName>
    </submittedName>
</protein>
<proteinExistence type="predicted"/>
<dbReference type="EMBL" id="CM023483">
    <property type="protein sequence ID" value="KAH6936046.1"/>
    <property type="molecule type" value="Genomic_DNA"/>
</dbReference>
<evidence type="ECO:0000313" key="2">
    <source>
        <dbReference type="Proteomes" id="UP000821845"/>
    </source>
</evidence>
<name>A0ACB7SM53_HYAAI</name>
<comment type="caution">
    <text evidence="1">The sequence shown here is derived from an EMBL/GenBank/DDBJ whole genome shotgun (WGS) entry which is preliminary data.</text>
</comment>
<accession>A0ACB7SM53</accession>
<reference evidence="1" key="1">
    <citation type="submission" date="2020-05" db="EMBL/GenBank/DDBJ databases">
        <title>Large-scale comparative analyses of tick genomes elucidate their genetic diversity and vector capacities.</title>
        <authorList>
            <person name="Jia N."/>
            <person name="Wang J."/>
            <person name="Shi W."/>
            <person name="Du L."/>
            <person name="Sun Y."/>
            <person name="Zhan W."/>
            <person name="Jiang J."/>
            <person name="Wang Q."/>
            <person name="Zhang B."/>
            <person name="Ji P."/>
            <person name="Sakyi L.B."/>
            <person name="Cui X."/>
            <person name="Yuan T."/>
            <person name="Jiang B."/>
            <person name="Yang W."/>
            <person name="Lam T.T.-Y."/>
            <person name="Chang Q."/>
            <person name="Ding S."/>
            <person name="Wang X."/>
            <person name="Zhu J."/>
            <person name="Ruan X."/>
            <person name="Zhao L."/>
            <person name="Wei J."/>
            <person name="Que T."/>
            <person name="Du C."/>
            <person name="Cheng J."/>
            <person name="Dai P."/>
            <person name="Han X."/>
            <person name="Huang E."/>
            <person name="Gao Y."/>
            <person name="Liu J."/>
            <person name="Shao H."/>
            <person name="Ye R."/>
            <person name="Li L."/>
            <person name="Wei W."/>
            <person name="Wang X."/>
            <person name="Wang C."/>
            <person name="Yang T."/>
            <person name="Huo Q."/>
            <person name="Li W."/>
            <person name="Guo W."/>
            <person name="Chen H."/>
            <person name="Zhou L."/>
            <person name="Ni X."/>
            <person name="Tian J."/>
            <person name="Zhou Y."/>
            <person name="Sheng Y."/>
            <person name="Liu T."/>
            <person name="Pan Y."/>
            <person name="Xia L."/>
            <person name="Li J."/>
            <person name="Zhao F."/>
            <person name="Cao W."/>
        </authorList>
    </citation>
    <scope>NUCLEOTIDE SEQUENCE</scope>
    <source>
        <strain evidence="1">Hyas-2018</strain>
    </source>
</reference>